<keyword evidence="3" id="KW-1185">Reference proteome</keyword>
<evidence type="ECO:0008006" key="4">
    <source>
        <dbReference type="Google" id="ProtNLM"/>
    </source>
</evidence>
<feature type="region of interest" description="Disordered" evidence="1">
    <location>
        <begin position="155"/>
        <end position="192"/>
    </location>
</feature>
<dbReference type="SUPFAM" id="SSF49503">
    <property type="entry name" value="Cupredoxins"/>
    <property type="match status" value="1"/>
</dbReference>
<evidence type="ECO:0000256" key="1">
    <source>
        <dbReference type="SAM" id="MobiDB-lite"/>
    </source>
</evidence>
<dbReference type="InterPro" id="IPR008972">
    <property type="entry name" value="Cupredoxin"/>
</dbReference>
<name>A0ABW6J2F4_STRWE</name>
<dbReference type="Gene3D" id="2.60.40.420">
    <property type="entry name" value="Cupredoxins - blue copper proteins"/>
    <property type="match status" value="1"/>
</dbReference>
<sequence>MTPLLSLTVVLAAALPLTGCGGRATTHHKPGTTHQEATGSSGTLLPARDETGHRLRELPAADAPTVRAEAHPDPEGGWNVHLAVERFRFTPESTGGAALPGRGHARLLVDGRETARMYGPWGYVPPGAHTLTVRLHADDHTVWAVSGSPVQTTVRLDGTPGTPATSPAPGASATPGASGTPAPTSPPPADAGRTVTLTITGKTVEPPPSRIELKKGERLTLRVTADRADTVHVHGYDRELRLSPGTPATLTLLADRTGLFEVETHESGLVLTQLVVR</sequence>
<accession>A0ABW6J2F4</accession>
<evidence type="ECO:0000313" key="3">
    <source>
        <dbReference type="Proteomes" id="UP001600424"/>
    </source>
</evidence>
<gene>
    <name evidence="2" type="ORF">ACFQ63_30550</name>
</gene>
<protein>
    <recommendedName>
        <fullName evidence="4">EfeO-type cupredoxin-like domain-containing protein</fullName>
    </recommendedName>
</protein>
<reference evidence="2 3" key="1">
    <citation type="submission" date="2024-09" db="EMBL/GenBank/DDBJ databases">
        <title>The Natural Products Discovery Center: Release of the First 8490 Sequenced Strains for Exploring Actinobacteria Biosynthetic Diversity.</title>
        <authorList>
            <person name="Kalkreuter E."/>
            <person name="Kautsar S.A."/>
            <person name="Yang D."/>
            <person name="Bader C.D."/>
            <person name="Teijaro C.N."/>
            <person name="Fluegel L."/>
            <person name="Davis C.M."/>
            <person name="Simpson J.R."/>
            <person name="Lauterbach L."/>
            <person name="Steele A.D."/>
            <person name="Gui C."/>
            <person name="Meng S."/>
            <person name="Li G."/>
            <person name="Viehrig K."/>
            <person name="Ye F."/>
            <person name="Su P."/>
            <person name="Kiefer A.F."/>
            <person name="Nichols A."/>
            <person name="Cepeda A.J."/>
            <person name="Yan W."/>
            <person name="Fan B."/>
            <person name="Jiang Y."/>
            <person name="Adhikari A."/>
            <person name="Zheng C.-J."/>
            <person name="Schuster L."/>
            <person name="Cowan T.M."/>
            <person name="Smanski M.J."/>
            <person name="Chevrette M.G."/>
            <person name="De Carvalho L.P.S."/>
            <person name="Shen B."/>
        </authorList>
    </citation>
    <scope>NUCLEOTIDE SEQUENCE [LARGE SCALE GENOMIC DNA]</scope>
    <source>
        <strain evidence="2 3">NPDC056472</strain>
    </source>
</reference>
<dbReference type="EMBL" id="JBHTRV010000029">
    <property type="protein sequence ID" value="MFE5984019.1"/>
    <property type="molecule type" value="Genomic_DNA"/>
</dbReference>
<comment type="caution">
    <text evidence="2">The sequence shown here is derived from an EMBL/GenBank/DDBJ whole genome shotgun (WGS) entry which is preliminary data.</text>
</comment>
<dbReference type="RefSeq" id="WP_386251677.1">
    <property type="nucleotide sequence ID" value="NZ_JBHTRV010000029.1"/>
</dbReference>
<feature type="region of interest" description="Disordered" evidence="1">
    <location>
        <begin position="24"/>
        <end position="47"/>
    </location>
</feature>
<evidence type="ECO:0000313" key="2">
    <source>
        <dbReference type="EMBL" id="MFE5984019.1"/>
    </source>
</evidence>
<organism evidence="2 3">
    <name type="scientific">Streptomyces wedmorensis</name>
    <dbReference type="NCBI Taxonomy" id="43759"/>
    <lineage>
        <taxon>Bacteria</taxon>
        <taxon>Bacillati</taxon>
        <taxon>Actinomycetota</taxon>
        <taxon>Actinomycetes</taxon>
        <taxon>Kitasatosporales</taxon>
        <taxon>Streptomycetaceae</taxon>
        <taxon>Streptomyces</taxon>
    </lineage>
</organism>
<feature type="compositionally biased region" description="Low complexity" evidence="1">
    <location>
        <begin position="157"/>
        <end position="182"/>
    </location>
</feature>
<dbReference type="Proteomes" id="UP001600424">
    <property type="component" value="Unassembled WGS sequence"/>
</dbReference>
<proteinExistence type="predicted"/>
<feature type="compositionally biased region" description="Polar residues" evidence="1">
    <location>
        <begin position="32"/>
        <end position="43"/>
    </location>
</feature>